<dbReference type="PANTHER" id="PTHR33279:SF6">
    <property type="entry name" value="SULFUR CARRIER PROTEIN YEDF-RELATED"/>
    <property type="match status" value="1"/>
</dbReference>
<gene>
    <name evidence="3" type="ORF">SDC9_89321</name>
</gene>
<protein>
    <recommendedName>
        <fullName evidence="2">UPF0033 domain-containing protein</fullName>
    </recommendedName>
</protein>
<sequence>MAKTLDLRGYSCPIPLMKTRDVLKEETSIKVIVDEPPAKENIIKFAKSQNYQVVCSEDNGEYSISITKV</sequence>
<evidence type="ECO:0000259" key="2">
    <source>
        <dbReference type="Pfam" id="PF01206"/>
    </source>
</evidence>
<proteinExistence type="inferred from homology"/>
<comment type="similarity">
    <text evidence="1">Belongs to the sulfur carrier protein TusA family.</text>
</comment>
<dbReference type="InterPro" id="IPR036868">
    <property type="entry name" value="TusA-like_sf"/>
</dbReference>
<reference evidence="3" key="1">
    <citation type="submission" date="2019-08" db="EMBL/GenBank/DDBJ databases">
        <authorList>
            <person name="Kucharzyk K."/>
            <person name="Murdoch R.W."/>
            <person name="Higgins S."/>
            <person name="Loffler F."/>
        </authorList>
    </citation>
    <scope>NUCLEOTIDE SEQUENCE</scope>
</reference>
<dbReference type="SUPFAM" id="SSF64307">
    <property type="entry name" value="SirA-like"/>
    <property type="match status" value="1"/>
</dbReference>
<evidence type="ECO:0000313" key="3">
    <source>
        <dbReference type="EMBL" id="MPM42654.1"/>
    </source>
</evidence>
<comment type="caution">
    <text evidence="3">The sequence shown here is derived from an EMBL/GenBank/DDBJ whole genome shotgun (WGS) entry which is preliminary data.</text>
</comment>
<dbReference type="Pfam" id="PF01206">
    <property type="entry name" value="TusA"/>
    <property type="match status" value="1"/>
</dbReference>
<dbReference type="InterPro" id="IPR001455">
    <property type="entry name" value="TusA-like"/>
</dbReference>
<evidence type="ECO:0000256" key="1">
    <source>
        <dbReference type="ARBA" id="ARBA00008984"/>
    </source>
</evidence>
<organism evidence="3">
    <name type="scientific">bioreactor metagenome</name>
    <dbReference type="NCBI Taxonomy" id="1076179"/>
    <lineage>
        <taxon>unclassified sequences</taxon>
        <taxon>metagenomes</taxon>
        <taxon>ecological metagenomes</taxon>
    </lineage>
</organism>
<feature type="domain" description="UPF0033" evidence="2">
    <location>
        <begin position="3"/>
        <end position="68"/>
    </location>
</feature>
<accession>A0A644ZYM2</accession>
<dbReference type="AlphaFoldDB" id="A0A644ZYM2"/>
<dbReference type="Gene3D" id="3.30.110.40">
    <property type="entry name" value="TusA-like domain"/>
    <property type="match status" value="1"/>
</dbReference>
<name>A0A644ZYM2_9ZZZZ</name>
<dbReference type="PANTHER" id="PTHR33279">
    <property type="entry name" value="SULFUR CARRIER PROTEIN YEDF-RELATED"/>
    <property type="match status" value="1"/>
</dbReference>
<dbReference type="EMBL" id="VSSQ01009806">
    <property type="protein sequence ID" value="MPM42654.1"/>
    <property type="molecule type" value="Genomic_DNA"/>
</dbReference>